<evidence type="ECO:0000256" key="7">
    <source>
        <dbReference type="ARBA" id="ARBA00023136"/>
    </source>
</evidence>
<keyword evidence="7 8" id="KW-0472">Membrane</keyword>
<name>A0A075G0S0_9EURY</name>
<feature type="transmembrane region" description="Helical" evidence="8">
    <location>
        <begin position="6"/>
        <end position="22"/>
    </location>
</feature>
<reference evidence="9" key="1">
    <citation type="journal article" date="2014" name="Genome Biol. Evol.">
        <title>Pangenome evidence for extensive interdomain horizontal transfer affecting lineage core and shell genes in uncultured planktonic thaumarchaeota and euryarchaeota.</title>
        <authorList>
            <person name="Deschamps P."/>
            <person name="Zivanovic Y."/>
            <person name="Moreira D."/>
            <person name="Rodriguez-Valera F."/>
            <person name="Lopez-Garcia P."/>
        </authorList>
    </citation>
    <scope>NUCLEOTIDE SEQUENCE</scope>
</reference>
<evidence type="ECO:0008006" key="10">
    <source>
        <dbReference type="Google" id="ProtNLM"/>
    </source>
</evidence>
<evidence type="ECO:0000256" key="5">
    <source>
        <dbReference type="ARBA" id="ARBA00022989"/>
    </source>
</evidence>
<keyword evidence="5 8" id="KW-1133">Transmembrane helix</keyword>
<evidence type="ECO:0000256" key="3">
    <source>
        <dbReference type="ARBA" id="ARBA00022692"/>
    </source>
</evidence>
<accession>A0A075G0S0</accession>
<comment type="subcellular location">
    <subcellularLocation>
        <location evidence="1">Membrane</location>
        <topology evidence="1">Single-pass membrane protein</topology>
    </subcellularLocation>
</comment>
<dbReference type="Gene3D" id="1.20.5.3310">
    <property type="match status" value="1"/>
</dbReference>
<keyword evidence="2" id="KW-0813">Transport</keyword>
<dbReference type="EMBL" id="KF900451">
    <property type="protein sequence ID" value="AIE95422.1"/>
    <property type="molecule type" value="Genomic_DNA"/>
</dbReference>
<keyword evidence="6" id="KW-0811">Translocation</keyword>
<keyword evidence="4" id="KW-0653">Protein transport</keyword>
<evidence type="ECO:0000256" key="1">
    <source>
        <dbReference type="ARBA" id="ARBA00004167"/>
    </source>
</evidence>
<proteinExistence type="predicted"/>
<evidence type="ECO:0000256" key="8">
    <source>
        <dbReference type="SAM" id="Phobius"/>
    </source>
</evidence>
<dbReference type="GO" id="GO:0016020">
    <property type="term" value="C:membrane"/>
    <property type="evidence" value="ECO:0007669"/>
    <property type="project" value="UniProtKB-ARBA"/>
</dbReference>
<sequence>MNGPGILELVVIVFLLWVLLGPQKVMDGARVLGKAYRQFRGHGANLGSGKVTEKERVRASAERLGIDTSGMDIEEIKLVMVEKLSKE</sequence>
<dbReference type="GO" id="GO:0015031">
    <property type="term" value="P:protein transport"/>
    <property type="evidence" value="ECO:0007669"/>
    <property type="project" value="UniProtKB-KW"/>
</dbReference>
<evidence type="ECO:0000313" key="9">
    <source>
        <dbReference type="EMBL" id="AIE95422.1"/>
    </source>
</evidence>
<keyword evidence="3 8" id="KW-0812">Transmembrane</keyword>
<evidence type="ECO:0000256" key="6">
    <source>
        <dbReference type="ARBA" id="ARBA00023010"/>
    </source>
</evidence>
<dbReference type="Pfam" id="PF02416">
    <property type="entry name" value="TatA_B_E"/>
    <property type="match status" value="1"/>
</dbReference>
<dbReference type="InterPro" id="IPR003369">
    <property type="entry name" value="TatA/B/E"/>
</dbReference>
<dbReference type="AlphaFoldDB" id="A0A075G0S0"/>
<evidence type="ECO:0000256" key="2">
    <source>
        <dbReference type="ARBA" id="ARBA00022448"/>
    </source>
</evidence>
<evidence type="ECO:0000256" key="4">
    <source>
        <dbReference type="ARBA" id="ARBA00022927"/>
    </source>
</evidence>
<organism evidence="9">
    <name type="scientific">uncultured marine group II/III euryarchaeote AD1000_65_H04</name>
    <dbReference type="NCBI Taxonomy" id="1457796"/>
    <lineage>
        <taxon>Archaea</taxon>
        <taxon>Methanobacteriati</taxon>
        <taxon>Methanobacteriota</taxon>
        <taxon>environmental samples</taxon>
    </lineage>
</organism>
<protein>
    <recommendedName>
        <fullName evidence="10">Twin-arginine translocase TatA/TatE family subunit</fullName>
    </recommendedName>
</protein>